<feature type="domain" description="MaoC-like" evidence="1">
    <location>
        <begin position="278"/>
        <end position="344"/>
    </location>
</feature>
<dbReference type="GO" id="GO:0005777">
    <property type="term" value="C:peroxisome"/>
    <property type="evidence" value="ECO:0007669"/>
    <property type="project" value="TreeGrafter"/>
</dbReference>
<name>A0A226DEG9_FOLCA</name>
<dbReference type="Gene3D" id="3.10.129.10">
    <property type="entry name" value="Hotdog Thioesterase"/>
    <property type="match status" value="1"/>
</dbReference>
<dbReference type="InterPro" id="IPR054357">
    <property type="entry name" value="MFE-2_N"/>
</dbReference>
<dbReference type="GO" id="GO:0006635">
    <property type="term" value="P:fatty acid beta-oxidation"/>
    <property type="evidence" value="ECO:0007669"/>
    <property type="project" value="TreeGrafter"/>
</dbReference>
<dbReference type="STRING" id="158441.A0A226DEG9"/>
<protein>
    <submittedName>
        <fullName evidence="3">Peroxisomal multifunctional enzyme type 2</fullName>
    </submittedName>
</protein>
<comment type="caution">
    <text evidence="3">The sequence shown here is derived from an EMBL/GenBank/DDBJ whole genome shotgun (WGS) entry which is preliminary data.</text>
</comment>
<organism evidence="3 4">
    <name type="scientific">Folsomia candida</name>
    <name type="common">Springtail</name>
    <dbReference type="NCBI Taxonomy" id="158441"/>
    <lineage>
        <taxon>Eukaryota</taxon>
        <taxon>Metazoa</taxon>
        <taxon>Ecdysozoa</taxon>
        <taxon>Arthropoda</taxon>
        <taxon>Hexapoda</taxon>
        <taxon>Collembola</taxon>
        <taxon>Entomobryomorpha</taxon>
        <taxon>Isotomoidea</taxon>
        <taxon>Isotomidae</taxon>
        <taxon>Proisotominae</taxon>
        <taxon>Folsomia</taxon>
    </lineage>
</organism>
<evidence type="ECO:0000313" key="4">
    <source>
        <dbReference type="Proteomes" id="UP000198287"/>
    </source>
</evidence>
<dbReference type="AlphaFoldDB" id="A0A226DEG9"/>
<dbReference type="PANTHER" id="PTHR13078:SF56">
    <property type="entry name" value="PEROXISOMAL MULTIFUNCTIONAL ENZYME TYPE 2"/>
    <property type="match status" value="1"/>
</dbReference>
<proteinExistence type="predicted"/>
<dbReference type="Pfam" id="PF01575">
    <property type="entry name" value="MaoC_dehydratas"/>
    <property type="match status" value="1"/>
</dbReference>
<reference evidence="3 4" key="1">
    <citation type="submission" date="2015-12" db="EMBL/GenBank/DDBJ databases">
        <title>The genome of Folsomia candida.</title>
        <authorList>
            <person name="Faddeeva A."/>
            <person name="Derks M.F."/>
            <person name="Anvar Y."/>
            <person name="Smit S."/>
            <person name="Van Straalen N."/>
            <person name="Roelofs D."/>
        </authorList>
    </citation>
    <scope>NUCLEOTIDE SEQUENCE [LARGE SCALE GENOMIC DNA]</scope>
    <source>
        <strain evidence="3 4">VU population</strain>
        <tissue evidence="3">Whole body</tissue>
    </source>
</reference>
<dbReference type="GO" id="GO:0018812">
    <property type="term" value="F:3-hydroxyacyl-CoA dehydratase activity"/>
    <property type="evidence" value="ECO:0007669"/>
    <property type="project" value="UniProtKB-ARBA"/>
</dbReference>
<gene>
    <name evidence="3" type="ORF">Fcan01_22214</name>
</gene>
<dbReference type="GO" id="GO:0044594">
    <property type="term" value="F:17-beta-hydroxysteroid dehydrogenase (NAD+) activity"/>
    <property type="evidence" value="ECO:0007669"/>
    <property type="project" value="TreeGrafter"/>
</dbReference>
<feature type="domain" description="Peroxisomal multifunctional enzyme type 2-like N-terminal" evidence="2">
    <location>
        <begin position="73"/>
        <end position="192"/>
    </location>
</feature>
<evidence type="ECO:0000259" key="2">
    <source>
        <dbReference type="Pfam" id="PF22622"/>
    </source>
</evidence>
<dbReference type="SUPFAM" id="SSF54637">
    <property type="entry name" value="Thioesterase/thiol ester dehydrase-isomerase"/>
    <property type="match status" value="2"/>
</dbReference>
<dbReference type="GO" id="GO:0003857">
    <property type="term" value="F:(3S)-3-hydroxyacyl-CoA dehydrogenase (NAD+) activity"/>
    <property type="evidence" value="ECO:0007669"/>
    <property type="project" value="TreeGrafter"/>
</dbReference>
<sequence length="353" mass="40191">MFRFPQLASIKAKNYFLPTGKRFASIISDGRGKCDEKFDTSYKVCLDNDKSSVKDVTMENVRGYEFPKVCLRYGREDAIQHALAVGIDESYPNWAHYLDRGNTSFQILPTFLLPVANQILLELSWQSQIMPTERCVHGEIYVKLFQPLKPDGEICFELELVDILDKGKGTNFCYNFHGTDAAGRKIFFIEYQIYEMGVRRYSSPGGQGKSAHHPNIVPLVAPPAGREPDVVLPFTAVPFDPKYFESVKSPPKDMSLFATNYHKQYYAITDKLRPEPRCHGRYYLGAVVQNILKYFGEGDVSRFKSVKTRLSYPVSPGETILTKAWHLGERIHFETFSKNNGNSVMKSSYIDLA</sequence>
<dbReference type="Proteomes" id="UP000198287">
    <property type="component" value="Unassembled WGS sequence"/>
</dbReference>
<dbReference type="InterPro" id="IPR029069">
    <property type="entry name" value="HotDog_dom_sf"/>
</dbReference>
<evidence type="ECO:0000313" key="3">
    <source>
        <dbReference type="EMBL" id="OXA43107.1"/>
    </source>
</evidence>
<evidence type="ECO:0000259" key="1">
    <source>
        <dbReference type="Pfam" id="PF01575"/>
    </source>
</evidence>
<accession>A0A226DEG9</accession>
<dbReference type="PANTHER" id="PTHR13078">
    <property type="entry name" value="PEROXISOMAL MULTIFUNCTIONAL ENZYME TYPE 2-RELATED"/>
    <property type="match status" value="1"/>
</dbReference>
<dbReference type="InterPro" id="IPR002539">
    <property type="entry name" value="MaoC-like_dom"/>
</dbReference>
<dbReference type="OrthoDB" id="60204at2759"/>
<keyword evidence="4" id="KW-1185">Reference proteome</keyword>
<dbReference type="EMBL" id="LNIX01000023">
    <property type="protein sequence ID" value="OXA43107.1"/>
    <property type="molecule type" value="Genomic_DNA"/>
</dbReference>
<dbReference type="Pfam" id="PF22622">
    <property type="entry name" value="MFE-2_hydrat-2_N"/>
    <property type="match status" value="1"/>
</dbReference>